<evidence type="ECO:0000313" key="1">
    <source>
        <dbReference type="EMBL" id="TYG62689.1"/>
    </source>
</evidence>
<feature type="non-terminal residue" evidence="1">
    <location>
        <position position="1"/>
    </location>
</feature>
<dbReference type="EMBL" id="CM017707">
    <property type="protein sequence ID" value="TYG62689.1"/>
    <property type="molecule type" value="Genomic_DNA"/>
</dbReference>
<evidence type="ECO:0000313" key="2">
    <source>
        <dbReference type="Proteomes" id="UP000323506"/>
    </source>
</evidence>
<dbReference type="Proteomes" id="UP000323506">
    <property type="component" value="Chromosome D07"/>
</dbReference>
<organism evidence="1 2">
    <name type="scientific">Gossypium darwinii</name>
    <name type="common">Darwin's cotton</name>
    <name type="synonym">Gossypium barbadense var. darwinii</name>
    <dbReference type="NCBI Taxonomy" id="34276"/>
    <lineage>
        <taxon>Eukaryota</taxon>
        <taxon>Viridiplantae</taxon>
        <taxon>Streptophyta</taxon>
        <taxon>Embryophyta</taxon>
        <taxon>Tracheophyta</taxon>
        <taxon>Spermatophyta</taxon>
        <taxon>Magnoliopsida</taxon>
        <taxon>eudicotyledons</taxon>
        <taxon>Gunneridae</taxon>
        <taxon>Pentapetalae</taxon>
        <taxon>rosids</taxon>
        <taxon>malvids</taxon>
        <taxon>Malvales</taxon>
        <taxon>Malvaceae</taxon>
        <taxon>Malvoideae</taxon>
        <taxon>Gossypium</taxon>
    </lineage>
</organism>
<sequence>KSKRHFPVKSSSLTSINFQFIISKAPDFSTDSLFQEVICFSYRLPFHFLPFKPFQSGFLGHLPPASRVSLVSSTRGNVGVNSRLGGCDFPILTPDYHS</sequence>
<proteinExistence type="predicted"/>
<dbReference type="AlphaFoldDB" id="A0A5D2C054"/>
<protein>
    <submittedName>
        <fullName evidence="1">Uncharacterized protein</fullName>
    </submittedName>
</protein>
<keyword evidence="2" id="KW-1185">Reference proteome</keyword>
<accession>A0A5D2C054</accession>
<gene>
    <name evidence="1" type="ORF">ES288_D07G252000v1</name>
</gene>
<name>A0A5D2C054_GOSDA</name>
<reference evidence="1 2" key="1">
    <citation type="submission" date="2019-06" db="EMBL/GenBank/DDBJ databases">
        <title>WGS assembly of Gossypium darwinii.</title>
        <authorList>
            <person name="Chen Z.J."/>
            <person name="Sreedasyam A."/>
            <person name="Ando A."/>
            <person name="Song Q."/>
            <person name="De L."/>
            <person name="Hulse-Kemp A."/>
            <person name="Ding M."/>
            <person name="Ye W."/>
            <person name="Kirkbride R."/>
            <person name="Jenkins J."/>
            <person name="Plott C."/>
            <person name="Lovell J."/>
            <person name="Lin Y.-M."/>
            <person name="Vaughn R."/>
            <person name="Liu B."/>
            <person name="Li W."/>
            <person name="Simpson S."/>
            <person name="Scheffler B."/>
            <person name="Saski C."/>
            <person name="Grover C."/>
            <person name="Hu G."/>
            <person name="Conover J."/>
            <person name="Carlson J."/>
            <person name="Shu S."/>
            <person name="Boston L."/>
            <person name="Williams M."/>
            <person name="Peterson D."/>
            <person name="Mcgee K."/>
            <person name="Jones D."/>
            <person name="Wendel J."/>
            <person name="Stelly D."/>
            <person name="Grimwood J."/>
            <person name="Schmutz J."/>
        </authorList>
    </citation>
    <scope>NUCLEOTIDE SEQUENCE [LARGE SCALE GENOMIC DNA]</scope>
    <source>
        <strain evidence="1">1808015.09</strain>
    </source>
</reference>